<proteinExistence type="predicted"/>
<organism evidence="2 3">
    <name type="scientific">Vigna unguiculata</name>
    <name type="common">Cowpea</name>
    <dbReference type="NCBI Taxonomy" id="3917"/>
    <lineage>
        <taxon>Eukaryota</taxon>
        <taxon>Viridiplantae</taxon>
        <taxon>Streptophyta</taxon>
        <taxon>Embryophyta</taxon>
        <taxon>Tracheophyta</taxon>
        <taxon>Spermatophyta</taxon>
        <taxon>Magnoliopsida</taxon>
        <taxon>eudicotyledons</taxon>
        <taxon>Gunneridae</taxon>
        <taxon>Pentapetalae</taxon>
        <taxon>rosids</taxon>
        <taxon>fabids</taxon>
        <taxon>Fabales</taxon>
        <taxon>Fabaceae</taxon>
        <taxon>Papilionoideae</taxon>
        <taxon>50 kb inversion clade</taxon>
        <taxon>NPAAA clade</taxon>
        <taxon>indigoferoid/millettioid clade</taxon>
        <taxon>Phaseoleae</taxon>
        <taxon>Vigna</taxon>
    </lineage>
</organism>
<accession>A0A4D6KJC9</accession>
<feature type="compositionally biased region" description="Low complexity" evidence="1">
    <location>
        <begin position="17"/>
        <end position="33"/>
    </location>
</feature>
<sequence length="129" mass="15181">MEAEAENNEVKREENSNDNNNNESNSKFGNSSEGQSKPKRQMKTPFQLETLEKAYAEKNGFYFGQWKRTAFDECRILISDSEAQKHWKSKKKPKTMMCGRHRNQNGPHKNTNLKHRFDHSTRKIPNHQN</sequence>
<dbReference type="EMBL" id="CP039345">
    <property type="protein sequence ID" value="QCD76795.1"/>
    <property type="molecule type" value="Genomic_DNA"/>
</dbReference>
<name>A0A4D6KJC9_VIGUN</name>
<keyword evidence="3" id="KW-1185">Reference proteome</keyword>
<evidence type="ECO:0000256" key="1">
    <source>
        <dbReference type="SAM" id="MobiDB-lite"/>
    </source>
</evidence>
<feature type="region of interest" description="Disordered" evidence="1">
    <location>
        <begin position="83"/>
        <end position="129"/>
    </location>
</feature>
<gene>
    <name evidence="2" type="ORF">DEO72_LG1g416</name>
</gene>
<evidence type="ECO:0000313" key="3">
    <source>
        <dbReference type="Proteomes" id="UP000501690"/>
    </source>
</evidence>
<feature type="region of interest" description="Disordered" evidence="1">
    <location>
        <begin position="1"/>
        <end position="45"/>
    </location>
</feature>
<feature type="compositionally biased region" description="Basic residues" evidence="1">
    <location>
        <begin position="86"/>
        <end position="103"/>
    </location>
</feature>
<protein>
    <submittedName>
        <fullName evidence="2">Uncharacterized protein</fullName>
    </submittedName>
</protein>
<dbReference type="Proteomes" id="UP000501690">
    <property type="component" value="Linkage Group LG1"/>
</dbReference>
<feature type="compositionally biased region" description="Basic residues" evidence="1">
    <location>
        <begin position="111"/>
        <end position="129"/>
    </location>
</feature>
<dbReference type="AlphaFoldDB" id="A0A4D6KJC9"/>
<reference evidence="2 3" key="1">
    <citation type="submission" date="2019-04" db="EMBL/GenBank/DDBJ databases">
        <title>An improved genome assembly and genetic linkage map for asparagus bean, Vigna unguiculata ssp. sesquipedialis.</title>
        <authorList>
            <person name="Xia Q."/>
            <person name="Zhang R."/>
            <person name="Dong Y."/>
        </authorList>
    </citation>
    <scope>NUCLEOTIDE SEQUENCE [LARGE SCALE GENOMIC DNA]</scope>
    <source>
        <tissue evidence="2">Leaf</tissue>
    </source>
</reference>
<evidence type="ECO:0000313" key="2">
    <source>
        <dbReference type="EMBL" id="QCD76795.1"/>
    </source>
</evidence>